<dbReference type="AlphaFoldDB" id="A0A0R0CL31"/>
<dbReference type="InterPro" id="IPR037066">
    <property type="entry name" value="Plug_dom_sf"/>
</dbReference>
<evidence type="ECO:0000256" key="9">
    <source>
        <dbReference type="ARBA" id="ARBA00023136"/>
    </source>
</evidence>
<dbReference type="Gene3D" id="2.170.130.10">
    <property type="entry name" value="TonB-dependent receptor, plug domain"/>
    <property type="match status" value="1"/>
</dbReference>
<dbReference type="PROSITE" id="PS52016">
    <property type="entry name" value="TONB_DEPENDENT_REC_3"/>
    <property type="match status" value="1"/>
</dbReference>
<keyword evidence="5 13" id="KW-0732">Signal</keyword>
<proteinExistence type="inferred from homology"/>
<dbReference type="InterPro" id="IPR039426">
    <property type="entry name" value="TonB-dep_rcpt-like"/>
</dbReference>
<evidence type="ECO:0000259" key="14">
    <source>
        <dbReference type="Pfam" id="PF00593"/>
    </source>
</evidence>
<organism evidence="16 17">
    <name type="scientific">Stenotrophomonas humi</name>
    <dbReference type="NCBI Taxonomy" id="405444"/>
    <lineage>
        <taxon>Bacteria</taxon>
        <taxon>Pseudomonadati</taxon>
        <taxon>Pseudomonadota</taxon>
        <taxon>Gammaproteobacteria</taxon>
        <taxon>Lysobacterales</taxon>
        <taxon>Lysobacteraceae</taxon>
        <taxon>Stenotrophomonas</taxon>
    </lineage>
</organism>
<keyword evidence="3 11" id="KW-1134">Transmembrane beta strand</keyword>
<evidence type="ECO:0000256" key="6">
    <source>
        <dbReference type="ARBA" id="ARBA00023065"/>
    </source>
</evidence>
<dbReference type="Proteomes" id="UP000050864">
    <property type="component" value="Unassembled WGS sequence"/>
</dbReference>
<feature type="signal peptide" evidence="13">
    <location>
        <begin position="1"/>
        <end position="20"/>
    </location>
</feature>
<dbReference type="InterPro" id="IPR012910">
    <property type="entry name" value="Plug_dom"/>
</dbReference>
<keyword evidence="17" id="KW-1185">Reference proteome</keyword>
<evidence type="ECO:0000256" key="1">
    <source>
        <dbReference type="ARBA" id="ARBA00004571"/>
    </source>
</evidence>
<dbReference type="PANTHER" id="PTHR30069:SF53">
    <property type="entry name" value="COLICIN I RECEPTOR-RELATED"/>
    <property type="match status" value="1"/>
</dbReference>
<dbReference type="GO" id="GO:0046930">
    <property type="term" value="C:pore complex"/>
    <property type="evidence" value="ECO:0007669"/>
    <property type="project" value="UniProtKB-KW"/>
</dbReference>
<protein>
    <submittedName>
        <fullName evidence="16">TonB-dependent receptor</fullName>
    </submittedName>
</protein>
<dbReference type="Gene3D" id="2.40.170.20">
    <property type="entry name" value="TonB-dependent receptor, beta-barrel domain"/>
    <property type="match status" value="1"/>
</dbReference>
<accession>A0A0R0CL31</accession>
<feature type="domain" description="TonB-dependent receptor-like beta-barrel" evidence="14">
    <location>
        <begin position="227"/>
        <end position="592"/>
    </location>
</feature>
<evidence type="ECO:0000256" key="10">
    <source>
        <dbReference type="ARBA" id="ARBA00023237"/>
    </source>
</evidence>
<dbReference type="GO" id="GO:0009279">
    <property type="term" value="C:cell outer membrane"/>
    <property type="evidence" value="ECO:0007669"/>
    <property type="project" value="UniProtKB-SubCell"/>
</dbReference>
<dbReference type="InterPro" id="IPR036942">
    <property type="entry name" value="Beta-barrel_TonB_sf"/>
</dbReference>
<comment type="similarity">
    <text evidence="11 12">Belongs to the TonB-dependent receptor family.</text>
</comment>
<dbReference type="Pfam" id="PF00593">
    <property type="entry name" value="TonB_dep_Rec_b-barrel"/>
    <property type="match status" value="1"/>
</dbReference>
<evidence type="ECO:0000256" key="3">
    <source>
        <dbReference type="ARBA" id="ARBA00022452"/>
    </source>
</evidence>
<dbReference type="STRING" id="405444.ABB26_00895"/>
<evidence type="ECO:0000256" key="4">
    <source>
        <dbReference type="ARBA" id="ARBA00022692"/>
    </source>
</evidence>
<evidence type="ECO:0000256" key="2">
    <source>
        <dbReference type="ARBA" id="ARBA00022448"/>
    </source>
</evidence>
<feature type="domain" description="TonB-dependent receptor plug" evidence="15">
    <location>
        <begin position="44"/>
        <end position="149"/>
    </location>
</feature>
<keyword evidence="16" id="KW-0675">Receptor</keyword>
<dbReference type="CDD" id="cd01347">
    <property type="entry name" value="ligand_gated_channel"/>
    <property type="match status" value="1"/>
</dbReference>
<gene>
    <name evidence="16" type="ORF">ABB26_00895</name>
</gene>
<dbReference type="OrthoDB" id="9764669at2"/>
<dbReference type="GO" id="GO:0006811">
    <property type="term" value="P:monoatomic ion transport"/>
    <property type="evidence" value="ECO:0007669"/>
    <property type="project" value="UniProtKB-KW"/>
</dbReference>
<dbReference type="InterPro" id="IPR000531">
    <property type="entry name" value="Beta-barrel_TonB"/>
</dbReference>
<dbReference type="NCBIfam" id="TIGR01779">
    <property type="entry name" value="TonB-B12"/>
    <property type="match status" value="1"/>
</dbReference>
<feature type="chain" id="PRO_5006394206" evidence="13">
    <location>
        <begin position="21"/>
        <end position="619"/>
    </location>
</feature>
<keyword evidence="8" id="KW-0626">Porin</keyword>
<name>A0A0R0CL31_9GAMM</name>
<dbReference type="PATRIC" id="fig|405444.3.peg.2308"/>
<comment type="caution">
    <text evidence="16">The sequence shown here is derived from an EMBL/GenBank/DDBJ whole genome shotgun (WGS) entry which is preliminary data.</text>
</comment>
<evidence type="ECO:0000259" key="15">
    <source>
        <dbReference type="Pfam" id="PF07715"/>
    </source>
</evidence>
<keyword evidence="4 11" id="KW-0812">Transmembrane</keyword>
<evidence type="ECO:0000256" key="13">
    <source>
        <dbReference type="SAM" id="SignalP"/>
    </source>
</evidence>
<sequence length="619" mass="66862">MKLHYHTLSLALALALPAVAAAQNAPTELDDVTVTATRTPVAIKDSVVPVQLIDRDQIDRSQANTVLELLRGRAGLDFVNQGGTGKITSLFLRGANSNQVLVLVDGVRVGSATSGMAALQDLPVDQIERVEIVRGPRSSLYGSEAIGGVIQIFTRTAGQGLQQNLSITAGSNNLRQASAGFSNRGERGWVSAQGGYQKTDGINACRGTAAGWGAGCFADEPDRDGYRNTSINVRAGYALTDTLSLEGHVLNADSFNEYDGSIFGGNEADNVQQVYGGKLAWAASDAFQLTAQVGRNRDRADNYFAANGTRTFASNFDTRRDTASVQGDFQFAEGQQLTAGADWQNDKVTSSTAYDIEDRDNLGVFVEYQGQFGAHSLQASVRNDDNEQFGNHTTGSLGYGFAFGNGFRLTASAGTGFKAPTFNDLYYPGFSNPELKPEESKSLNIGIAQYADNWNWTFNAYETRVDQLIGYDSNFDLVNVAEARIRGAELTGFLSLAGFDINAQASFTDPRDHTSGSATYDNLLARRARTSGRVDVDKSFGPLRLGVTAAGSGHRFDNAANTVRLAGYGTVDVRAEYAINDAWSVQAKAANVFDREYETVAWYNQPGREYQLTLRYRSK</sequence>
<evidence type="ECO:0000313" key="17">
    <source>
        <dbReference type="Proteomes" id="UP000050864"/>
    </source>
</evidence>
<keyword evidence="2 11" id="KW-0813">Transport</keyword>
<evidence type="ECO:0000256" key="12">
    <source>
        <dbReference type="RuleBase" id="RU003357"/>
    </source>
</evidence>
<comment type="subcellular location">
    <subcellularLocation>
        <location evidence="1 11">Cell outer membrane</location>
        <topology evidence="1 11">Multi-pass membrane protein</topology>
    </subcellularLocation>
</comment>
<dbReference type="InterPro" id="IPR010101">
    <property type="entry name" value="B12_transptr_BtuB"/>
</dbReference>
<evidence type="ECO:0000256" key="11">
    <source>
        <dbReference type="PROSITE-ProRule" id="PRU01360"/>
    </source>
</evidence>
<evidence type="ECO:0000313" key="16">
    <source>
        <dbReference type="EMBL" id="KRG66228.1"/>
    </source>
</evidence>
<dbReference type="GO" id="GO:0015288">
    <property type="term" value="F:porin activity"/>
    <property type="evidence" value="ECO:0007669"/>
    <property type="project" value="UniProtKB-KW"/>
</dbReference>
<dbReference type="Pfam" id="PF07715">
    <property type="entry name" value="Plug"/>
    <property type="match status" value="1"/>
</dbReference>
<evidence type="ECO:0000256" key="5">
    <source>
        <dbReference type="ARBA" id="ARBA00022729"/>
    </source>
</evidence>
<evidence type="ECO:0000256" key="7">
    <source>
        <dbReference type="ARBA" id="ARBA00023077"/>
    </source>
</evidence>
<keyword evidence="10 11" id="KW-0998">Cell outer membrane</keyword>
<keyword evidence="6" id="KW-0406">Ion transport</keyword>
<dbReference type="RefSeq" id="WP_057631688.1">
    <property type="nucleotide sequence ID" value="NZ_LDJI01000003.1"/>
</dbReference>
<keyword evidence="9 11" id="KW-0472">Membrane</keyword>
<reference evidence="16 17" key="1">
    <citation type="submission" date="2015-05" db="EMBL/GenBank/DDBJ databases">
        <title>Genome sequencing and analysis of members of genus Stenotrophomonas.</title>
        <authorList>
            <person name="Patil P.P."/>
            <person name="Midha S."/>
            <person name="Patil P.B."/>
        </authorList>
    </citation>
    <scope>NUCLEOTIDE SEQUENCE [LARGE SCALE GENOMIC DNA]</scope>
    <source>
        <strain evidence="16 17">DSM 18929</strain>
    </source>
</reference>
<evidence type="ECO:0000256" key="8">
    <source>
        <dbReference type="ARBA" id="ARBA00023114"/>
    </source>
</evidence>
<keyword evidence="7 12" id="KW-0798">TonB box</keyword>
<dbReference type="PANTHER" id="PTHR30069">
    <property type="entry name" value="TONB-DEPENDENT OUTER MEMBRANE RECEPTOR"/>
    <property type="match status" value="1"/>
</dbReference>
<dbReference type="GO" id="GO:0015420">
    <property type="term" value="F:ABC-type vitamin B12 transporter activity"/>
    <property type="evidence" value="ECO:0007669"/>
    <property type="project" value="InterPro"/>
</dbReference>
<dbReference type="SUPFAM" id="SSF56935">
    <property type="entry name" value="Porins"/>
    <property type="match status" value="1"/>
</dbReference>
<dbReference type="EMBL" id="LDJI01000003">
    <property type="protein sequence ID" value="KRG66228.1"/>
    <property type="molecule type" value="Genomic_DNA"/>
</dbReference>